<gene>
    <name evidence="2" type="ORF">Kpho02_31020</name>
</gene>
<evidence type="ECO:0000256" key="1">
    <source>
        <dbReference type="SAM" id="MobiDB-lite"/>
    </source>
</evidence>
<evidence type="ECO:0000313" key="3">
    <source>
        <dbReference type="Proteomes" id="UP001165041"/>
    </source>
</evidence>
<accession>A0A9W6V217</accession>
<name>A0A9W6V217_9ACTN</name>
<proteinExistence type="predicted"/>
<dbReference type="EMBL" id="BSSA01000009">
    <property type="protein sequence ID" value="GLW70803.1"/>
    <property type="molecule type" value="Genomic_DNA"/>
</dbReference>
<dbReference type="AlphaFoldDB" id="A0A9W6V217"/>
<comment type="caution">
    <text evidence="2">The sequence shown here is derived from an EMBL/GenBank/DDBJ whole genome shotgun (WGS) entry which is preliminary data.</text>
</comment>
<protein>
    <submittedName>
        <fullName evidence="2">Uncharacterized protein</fullName>
    </submittedName>
</protein>
<evidence type="ECO:0000313" key="2">
    <source>
        <dbReference type="EMBL" id="GLW70803.1"/>
    </source>
</evidence>
<sequence>MYVLLLANAEPTTGADISPAATTTVVARRAMDRCMCYLSTLRCWDGFQPRGDPGGSNLSTGRGLVKPSGGDR</sequence>
<dbReference type="Proteomes" id="UP001165041">
    <property type="component" value="Unassembled WGS sequence"/>
</dbReference>
<organism evidence="2 3">
    <name type="scientific">Kitasatospora phosalacinea</name>
    <dbReference type="NCBI Taxonomy" id="2065"/>
    <lineage>
        <taxon>Bacteria</taxon>
        <taxon>Bacillati</taxon>
        <taxon>Actinomycetota</taxon>
        <taxon>Actinomycetes</taxon>
        <taxon>Kitasatosporales</taxon>
        <taxon>Streptomycetaceae</taxon>
        <taxon>Kitasatospora</taxon>
    </lineage>
</organism>
<feature type="region of interest" description="Disordered" evidence="1">
    <location>
        <begin position="47"/>
        <end position="72"/>
    </location>
</feature>
<reference evidence="2" key="1">
    <citation type="submission" date="2023-02" db="EMBL/GenBank/DDBJ databases">
        <title>Kitasatospora phosalacinea NBRC 14627.</title>
        <authorList>
            <person name="Ichikawa N."/>
            <person name="Sato H."/>
            <person name="Tonouchi N."/>
        </authorList>
    </citation>
    <scope>NUCLEOTIDE SEQUENCE</scope>
    <source>
        <strain evidence="2">NBRC 14627</strain>
    </source>
</reference>